<reference evidence="1 2" key="1">
    <citation type="submission" date="2018-04" db="EMBL/GenBank/DDBJ databases">
        <title>Complete genome sequences of Streptomyces griseoviridis K61 and characterization of antagonistic properties of biological control agents.</title>
        <authorList>
            <person name="Mariita R.M."/>
            <person name="Sello J.K."/>
        </authorList>
    </citation>
    <scope>NUCLEOTIDE SEQUENCE [LARGE SCALE GENOMIC DNA]</scope>
    <source>
        <strain evidence="1 2">K61</strain>
    </source>
</reference>
<evidence type="ECO:0000313" key="1">
    <source>
        <dbReference type="EMBL" id="QCN86933.1"/>
    </source>
</evidence>
<proteinExistence type="predicted"/>
<dbReference type="EMBL" id="CP029078">
    <property type="protein sequence ID" value="QCN86933.1"/>
    <property type="molecule type" value="Genomic_DNA"/>
</dbReference>
<sequence length="72" mass="7892">MGTSIESILIGLQRLRQRVLVTRLGVGRQLRAARPESHQYLPHVSGPLGRRLTPVVAELVQDHRGELVGGCS</sequence>
<accession>A0ABX5TW44</accession>
<gene>
    <name evidence="1" type="ORF">DDJ31_19840</name>
</gene>
<organism evidence="1 2">
    <name type="scientific">Streptomyces griseoviridis</name>
    <dbReference type="NCBI Taxonomy" id="45398"/>
    <lineage>
        <taxon>Bacteria</taxon>
        <taxon>Bacillati</taxon>
        <taxon>Actinomycetota</taxon>
        <taxon>Actinomycetes</taxon>
        <taxon>Kitasatosporales</taxon>
        <taxon>Streptomycetaceae</taxon>
        <taxon>Streptomyces</taxon>
    </lineage>
</organism>
<keyword evidence="2" id="KW-1185">Reference proteome</keyword>
<evidence type="ECO:0000313" key="2">
    <source>
        <dbReference type="Proteomes" id="UP000501753"/>
    </source>
</evidence>
<dbReference type="Proteomes" id="UP000501753">
    <property type="component" value="Chromosome"/>
</dbReference>
<protein>
    <submittedName>
        <fullName evidence="1">Uncharacterized protein</fullName>
    </submittedName>
</protein>
<name>A0ABX5TW44_STRGD</name>